<keyword evidence="1" id="KW-0732">Signal</keyword>
<proteinExistence type="predicted"/>
<protein>
    <submittedName>
        <fullName evidence="3">Uncharacterized protein DUF4185</fullName>
    </submittedName>
</protein>
<organism evidence="3 4">
    <name type="scientific">Kribbella steppae</name>
    <dbReference type="NCBI Taxonomy" id="2512223"/>
    <lineage>
        <taxon>Bacteria</taxon>
        <taxon>Bacillati</taxon>
        <taxon>Actinomycetota</taxon>
        <taxon>Actinomycetes</taxon>
        <taxon>Propionibacteriales</taxon>
        <taxon>Kribbellaceae</taxon>
        <taxon>Kribbella</taxon>
    </lineage>
</organism>
<keyword evidence="4" id="KW-1185">Reference proteome</keyword>
<dbReference type="InterPro" id="IPR025442">
    <property type="entry name" value="DUF4185"/>
</dbReference>
<evidence type="ECO:0000259" key="2">
    <source>
        <dbReference type="Pfam" id="PF13810"/>
    </source>
</evidence>
<feature type="chain" id="PRO_5020223265" evidence="1">
    <location>
        <begin position="40"/>
        <end position="397"/>
    </location>
</feature>
<reference evidence="3 4" key="1">
    <citation type="journal article" date="2015" name="Stand. Genomic Sci.">
        <title>Genomic Encyclopedia of Bacterial and Archaeal Type Strains, Phase III: the genomes of soil and plant-associated and newly described type strains.</title>
        <authorList>
            <person name="Whitman W.B."/>
            <person name="Woyke T."/>
            <person name="Klenk H.P."/>
            <person name="Zhou Y."/>
            <person name="Lilburn T.G."/>
            <person name="Beck B.J."/>
            <person name="De Vos P."/>
            <person name="Vandamme P."/>
            <person name="Eisen J.A."/>
            <person name="Garrity G."/>
            <person name="Hugenholtz P."/>
            <person name="Kyrpides N.C."/>
        </authorList>
    </citation>
    <scope>NUCLEOTIDE SEQUENCE [LARGE SCALE GENOMIC DNA]</scope>
    <source>
        <strain evidence="3 4">VKM Ac-2572</strain>
    </source>
</reference>
<evidence type="ECO:0000313" key="4">
    <source>
        <dbReference type="Proteomes" id="UP000294508"/>
    </source>
</evidence>
<gene>
    <name evidence="3" type="ORF">EV652_10832</name>
</gene>
<name>A0A4R2HAZ1_9ACTN</name>
<feature type="signal peptide" evidence="1">
    <location>
        <begin position="1"/>
        <end position="39"/>
    </location>
</feature>
<dbReference type="EMBL" id="SLWN01000008">
    <property type="protein sequence ID" value="TCO24501.1"/>
    <property type="molecule type" value="Genomic_DNA"/>
</dbReference>
<evidence type="ECO:0000256" key="1">
    <source>
        <dbReference type="SAM" id="SignalP"/>
    </source>
</evidence>
<dbReference type="Pfam" id="PF13810">
    <property type="entry name" value="DUF4185"/>
    <property type="match status" value="1"/>
</dbReference>
<sequence>MIAEGATVGAKKSRPVTRRLWIAATALTLVATGVPAAQAAEPGAAAGAAECDAVRTNWTAQARPQADPERLLNAYSNTGKGWTGGDSTYSVKLSGGRTVWIFSDTFLGPVNPDGSRPTTTPFINNSFVVQRGNSVKTVTGGTPANPTALVPPPANGWYWFGAAQTSNAGRNLDVVALRFEKTGTGQWDWRWASNYIARFDSKTLKLKKLIAIPSAANVQWSGWLQRDGGYTYIYGVEDLGASKYQHVARVRGDDLTAKPWEYWTGNGWSANETASARVLEGVANEHSVSRWRDGYLLVTHDTTELFSKRVLGYFSCSPTGPWVKPVELYQTPETGADGSYGNANIITYNSHDHPDQRRGNQLLVSYNVNSLDANTDLYADVSIYRPRFVAVTLVAAR</sequence>
<accession>A0A4R2HAZ1</accession>
<evidence type="ECO:0000313" key="3">
    <source>
        <dbReference type="EMBL" id="TCO24501.1"/>
    </source>
</evidence>
<dbReference type="InterPro" id="IPR006311">
    <property type="entry name" value="TAT_signal"/>
</dbReference>
<dbReference type="PROSITE" id="PS51318">
    <property type="entry name" value="TAT"/>
    <property type="match status" value="1"/>
</dbReference>
<feature type="domain" description="DUF4185" evidence="2">
    <location>
        <begin position="208"/>
        <end position="333"/>
    </location>
</feature>
<dbReference type="Proteomes" id="UP000294508">
    <property type="component" value="Unassembled WGS sequence"/>
</dbReference>
<comment type="caution">
    <text evidence="3">The sequence shown here is derived from an EMBL/GenBank/DDBJ whole genome shotgun (WGS) entry which is preliminary data.</text>
</comment>
<dbReference type="AlphaFoldDB" id="A0A4R2HAZ1"/>